<organism evidence="1 2">
    <name type="scientific">Catharanthus roseus</name>
    <name type="common">Madagascar periwinkle</name>
    <name type="synonym">Vinca rosea</name>
    <dbReference type="NCBI Taxonomy" id="4058"/>
    <lineage>
        <taxon>Eukaryota</taxon>
        <taxon>Viridiplantae</taxon>
        <taxon>Streptophyta</taxon>
        <taxon>Embryophyta</taxon>
        <taxon>Tracheophyta</taxon>
        <taxon>Spermatophyta</taxon>
        <taxon>Magnoliopsida</taxon>
        <taxon>eudicotyledons</taxon>
        <taxon>Gunneridae</taxon>
        <taxon>Pentapetalae</taxon>
        <taxon>asterids</taxon>
        <taxon>lamiids</taxon>
        <taxon>Gentianales</taxon>
        <taxon>Apocynaceae</taxon>
        <taxon>Rauvolfioideae</taxon>
        <taxon>Vinceae</taxon>
        <taxon>Catharanthinae</taxon>
        <taxon>Catharanthus</taxon>
    </lineage>
</organism>
<evidence type="ECO:0000313" key="1">
    <source>
        <dbReference type="EMBL" id="KAI5650964.1"/>
    </source>
</evidence>
<protein>
    <submittedName>
        <fullName evidence="1">Uncharacterized protein</fullName>
    </submittedName>
</protein>
<name>A0ACB9ZUD4_CATRO</name>
<comment type="caution">
    <text evidence="1">The sequence shown here is derived from an EMBL/GenBank/DDBJ whole genome shotgun (WGS) entry which is preliminary data.</text>
</comment>
<accession>A0ACB9ZUD4</accession>
<keyword evidence="2" id="KW-1185">Reference proteome</keyword>
<reference evidence="2" key="1">
    <citation type="journal article" date="2023" name="Nat. Plants">
        <title>Single-cell RNA sequencing provides a high-resolution roadmap for understanding the multicellular compartmentation of specialized metabolism.</title>
        <authorList>
            <person name="Sun S."/>
            <person name="Shen X."/>
            <person name="Li Y."/>
            <person name="Li Y."/>
            <person name="Wang S."/>
            <person name="Li R."/>
            <person name="Zhang H."/>
            <person name="Shen G."/>
            <person name="Guo B."/>
            <person name="Wei J."/>
            <person name="Xu J."/>
            <person name="St-Pierre B."/>
            <person name="Chen S."/>
            <person name="Sun C."/>
        </authorList>
    </citation>
    <scope>NUCLEOTIDE SEQUENCE [LARGE SCALE GENOMIC DNA]</scope>
</reference>
<sequence>MYVGKEESETSVLGKFVSSKGINIRNCKDVMMYSWGCKLEVCFMRSMNWRFEGIVNQRRGFSVSRWLFPCRRLEGSCIGPSKIWKGSWYVSSCPKITGEITMAQRKLFSYEAWLIGSVDKGELVKAVRREAEVECREGERAEHGDGQGEGSKEESKEVGVNEGELESRALFGDFHVKVNEVVAGKAGHFRAI</sequence>
<dbReference type="EMBL" id="CM044708">
    <property type="protein sequence ID" value="KAI5650964.1"/>
    <property type="molecule type" value="Genomic_DNA"/>
</dbReference>
<gene>
    <name evidence="1" type="ORF">M9H77_36969</name>
</gene>
<evidence type="ECO:0000313" key="2">
    <source>
        <dbReference type="Proteomes" id="UP001060085"/>
    </source>
</evidence>
<proteinExistence type="predicted"/>
<dbReference type="Proteomes" id="UP001060085">
    <property type="component" value="Linkage Group LG08"/>
</dbReference>